<evidence type="ECO:0000313" key="1">
    <source>
        <dbReference type="EMBL" id="MBK3495020.1"/>
    </source>
</evidence>
<protein>
    <recommendedName>
        <fullName evidence="3">Transcription initiation factor TFIIIB</fullName>
    </recommendedName>
</protein>
<accession>A0ABS1H6I2</accession>
<keyword evidence="2" id="KW-1185">Reference proteome</keyword>
<gene>
    <name evidence="1" type="ORF">JFL43_09130</name>
</gene>
<comment type="caution">
    <text evidence="1">The sequence shown here is derived from an EMBL/GenBank/DDBJ whole genome shotgun (WGS) entry which is preliminary data.</text>
</comment>
<proteinExistence type="predicted"/>
<evidence type="ECO:0008006" key="3">
    <source>
        <dbReference type="Google" id="ProtNLM"/>
    </source>
</evidence>
<organism evidence="1 2">
    <name type="scientific">Viridibacillus soli</name>
    <dbReference type="NCBI Taxonomy" id="2798301"/>
    <lineage>
        <taxon>Bacteria</taxon>
        <taxon>Bacillati</taxon>
        <taxon>Bacillota</taxon>
        <taxon>Bacilli</taxon>
        <taxon>Bacillales</taxon>
        <taxon>Caryophanaceae</taxon>
        <taxon>Viridibacillus</taxon>
    </lineage>
</organism>
<name>A0ABS1H6I2_9BACL</name>
<dbReference type="Proteomes" id="UP000618943">
    <property type="component" value="Unassembled WGS sequence"/>
</dbReference>
<reference evidence="1 2" key="1">
    <citation type="submission" date="2020-12" db="EMBL/GenBank/DDBJ databases">
        <title>YIM B01967 draft genome.</title>
        <authorList>
            <person name="Yan X."/>
        </authorList>
    </citation>
    <scope>NUCLEOTIDE SEQUENCE [LARGE SCALE GENOMIC DNA]</scope>
    <source>
        <strain evidence="1 2">YIM B01967</strain>
    </source>
</reference>
<dbReference type="RefSeq" id="WP_200748796.1">
    <property type="nucleotide sequence ID" value="NZ_JAEOAH010000008.1"/>
</dbReference>
<sequence>MSNENFICKKCGHTETETGKIGNSGYDKVKKVDKLMSLGTGMFISCCAKCGEVFSMTIENPNRL</sequence>
<evidence type="ECO:0000313" key="2">
    <source>
        <dbReference type="Proteomes" id="UP000618943"/>
    </source>
</evidence>
<dbReference type="EMBL" id="JAEOAH010000008">
    <property type="protein sequence ID" value="MBK3495020.1"/>
    <property type="molecule type" value="Genomic_DNA"/>
</dbReference>